<feature type="transmembrane region" description="Helical" evidence="1">
    <location>
        <begin position="193"/>
        <end position="212"/>
    </location>
</feature>
<feature type="transmembrane region" description="Helical" evidence="1">
    <location>
        <begin position="293"/>
        <end position="310"/>
    </location>
</feature>
<keyword evidence="1" id="KW-0472">Membrane</keyword>
<name>A0A975C345_9CAUL</name>
<dbReference type="PANTHER" id="PTHR36927">
    <property type="entry name" value="BLR4337 PROTEIN"/>
    <property type="match status" value="1"/>
</dbReference>
<dbReference type="Proteomes" id="UP000663918">
    <property type="component" value="Chromosome"/>
</dbReference>
<feature type="domain" description="Acyltransferase 3" evidence="2">
    <location>
        <begin position="23"/>
        <end position="367"/>
    </location>
</feature>
<proteinExistence type="predicted"/>
<feature type="transmembrane region" description="Helical" evidence="1">
    <location>
        <begin position="224"/>
        <end position="241"/>
    </location>
</feature>
<dbReference type="Pfam" id="PF01757">
    <property type="entry name" value="Acyl_transf_3"/>
    <property type="match status" value="1"/>
</dbReference>
<dbReference type="PANTHER" id="PTHR36927:SF3">
    <property type="entry name" value="GLUCANS BIOSYNTHESIS PROTEIN C"/>
    <property type="match status" value="1"/>
</dbReference>
<keyword evidence="1" id="KW-1133">Transmembrane helix</keyword>
<feature type="transmembrane region" description="Helical" evidence="1">
    <location>
        <begin position="27"/>
        <end position="48"/>
    </location>
</feature>
<keyword evidence="1" id="KW-0812">Transmembrane</keyword>
<feature type="transmembrane region" description="Helical" evidence="1">
    <location>
        <begin position="348"/>
        <end position="367"/>
    </location>
</feature>
<feature type="transmembrane region" description="Helical" evidence="1">
    <location>
        <begin position="573"/>
        <end position="594"/>
    </location>
</feature>
<dbReference type="AlphaFoldDB" id="A0A975C345"/>
<evidence type="ECO:0000313" key="4">
    <source>
        <dbReference type="Proteomes" id="UP000663918"/>
    </source>
</evidence>
<feature type="transmembrane region" description="Helical" evidence="1">
    <location>
        <begin position="253"/>
        <end position="273"/>
    </location>
</feature>
<protein>
    <submittedName>
        <fullName evidence="3">DUF998 domain-containing protein</fullName>
    </submittedName>
</protein>
<feature type="transmembrane region" description="Helical" evidence="1">
    <location>
        <begin position="511"/>
        <end position="530"/>
    </location>
</feature>
<sequence>MSALAPSPDSHPASAAPASTRRHDLDWLRIAAFALLIVYHVGLAYGPYDWHVHSAHTLEWIREGVLITNPWRLTLLFLVSGAALRFMTLRKTPAEVAKLRLARLGPPLVFGVLVLVTIQSWIEAMDKSHTPISYPAWLWHEFSPSGIADGIPLNHLWFVLYITVYSFVVVALLNRPGWIAWAEAKIGPALSGWRLLVFPALYLMIVRCILFPHFGLTNNIVWDWYNHAQSLAAFLFGFLAVRQETIWRDFQRFRWVGLGVAAVALPLMMLQVAHPGGGAFWGIPRNLVVALDQWSVIVAALGFASLYLRNTTGPVQTYLNEAVFTLYLAHQTVLVCAIWLIRPAGLPVWIEAPTLIAVTIGGSLLIYEIVRRAPLLRPLWGLKPLPGRGLFSGLAVTRYRRRRILLGIGVFAPLLALAVVGMAILAYPGFDNARQYLSELGGASSPMPRIFNWGVFVAGVMAGFAGVGFGLAVIAITRAHIAGWLTAIVFVLAGTGLALSTLFPYPDPRHMYINMGLGIQVAPLLLLWGLAGSRELSRLKAFLIGVFVVMTGLTVMTYHLVLPGTVNPSNVGWWERVYALVLVGWVGIAAWALGRRLRHHAESP</sequence>
<feature type="transmembrane region" description="Helical" evidence="1">
    <location>
        <begin position="404"/>
        <end position="430"/>
    </location>
</feature>
<organism evidence="3 4">
    <name type="scientific">Brevundimonas goettingensis</name>
    <dbReference type="NCBI Taxonomy" id="2774190"/>
    <lineage>
        <taxon>Bacteria</taxon>
        <taxon>Pseudomonadati</taxon>
        <taxon>Pseudomonadota</taxon>
        <taxon>Alphaproteobacteria</taxon>
        <taxon>Caulobacterales</taxon>
        <taxon>Caulobacteraceae</taxon>
        <taxon>Brevundimonas</taxon>
    </lineage>
</organism>
<feature type="transmembrane region" description="Helical" evidence="1">
    <location>
        <begin position="450"/>
        <end position="474"/>
    </location>
</feature>
<evidence type="ECO:0000313" key="3">
    <source>
        <dbReference type="EMBL" id="QTC91982.1"/>
    </source>
</evidence>
<feature type="transmembrane region" description="Helical" evidence="1">
    <location>
        <begin position="101"/>
        <end position="122"/>
    </location>
</feature>
<reference evidence="3" key="1">
    <citation type="submission" date="2020-09" db="EMBL/GenBank/DDBJ databases">
        <title>Brevundimonas sp. LVF2 isolated from a puddle in Goettingen, Germany.</title>
        <authorList>
            <person name="Friedrich I."/>
            <person name="Klassen A."/>
            <person name="Hannes N."/>
            <person name="Schneider D."/>
            <person name="Hertel R."/>
            <person name="Daniel R."/>
        </authorList>
    </citation>
    <scope>NUCLEOTIDE SEQUENCE</scope>
    <source>
        <strain evidence="3">LVF2</strain>
    </source>
</reference>
<gene>
    <name evidence="3" type="ORF">IFJ75_03415</name>
</gene>
<dbReference type="InterPro" id="IPR050623">
    <property type="entry name" value="Glucan_succinyl_AcylTrfase"/>
</dbReference>
<feature type="transmembrane region" description="Helical" evidence="1">
    <location>
        <begin position="155"/>
        <end position="173"/>
    </location>
</feature>
<dbReference type="GO" id="GO:0016747">
    <property type="term" value="F:acyltransferase activity, transferring groups other than amino-acyl groups"/>
    <property type="evidence" value="ECO:0007669"/>
    <property type="project" value="InterPro"/>
</dbReference>
<dbReference type="Pfam" id="PF06197">
    <property type="entry name" value="DUF998"/>
    <property type="match status" value="1"/>
</dbReference>
<accession>A0A975C345</accession>
<feature type="transmembrane region" description="Helical" evidence="1">
    <location>
        <begin position="71"/>
        <end position="89"/>
    </location>
</feature>
<dbReference type="InterPro" id="IPR002656">
    <property type="entry name" value="Acyl_transf_3_dom"/>
</dbReference>
<feature type="transmembrane region" description="Helical" evidence="1">
    <location>
        <begin position="542"/>
        <end position="561"/>
    </location>
</feature>
<evidence type="ECO:0000256" key="1">
    <source>
        <dbReference type="SAM" id="Phobius"/>
    </source>
</evidence>
<dbReference type="RefSeq" id="WP_207871275.1">
    <property type="nucleotide sequence ID" value="NZ_CP062222.1"/>
</dbReference>
<dbReference type="InterPro" id="IPR009339">
    <property type="entry name" value="DUF998"/>
</dbReference>
<keyword evidence="4" id="KW-1185">Reference proteome</keyword>
<feature type="transmembrane region" description="Helical" evidence="1">
    <location>
        <begin position="481"/>
        <end position="505"/>
    </location>
</feature>
<dbReference type="EMBL" id="CP062222">
    <property type="protein sequence ID" value="QTC91982.1"/>
    <property type="molecule type" value="Genomic_DNA"/>
</dbReference>
<dbReference type="KEGG" id="bgoe:IFJ75_03415"/>
<feature type="transmembrane region" description="Helical" evidence="1">
    <location>
        <begin position="322"/>
        <end position="342"/>
    </location>
</feature>
<evidence type="ECO:0000259" key="2">
    <source>
        <dbReference type="Pfam" id="PF01757"/>
    </source>
</evidence>